<keyword evidence="1" id="KW-1133">Transmembrane helix</keyword>
<evidence type="ECO:0000256" key="1">
    <source>
        <dbReference type="SAM" id="Phobius"/>
    </source>
</evidence>
<feature type="transmembrane region" description="Helical" evidence="1">
    <location>
        <begin position="6"/>
        <end position="27"/>
    </location>
</feature>
<feature type="transmembrane region" description="Helical" evidence="1">
    <location>
        <begin position="98"/>
        <end position="125"/>
    </location>
</feature>
<feature type="transmembrane region" description="Helical" evidence="1">
    <location>
        <begin position="376"/>
        <end position="395"/>
    </location>
</feature>
<proteinExistence type="predicted"/>
<sequence length="403" mass="45510">MYTFILLGLWCVLIALNATLCLLVLCIPFTDTRKSRFCYFLMKLCSIKTTASLENVKTKSTRGIIVFGFVFIFILVYLLLGINMAHGKPWSQWFGFEIVSVVFLIVGCGAWLLPVLFHCITCWILEALFEDLHQRISPLHPITLDLIAFKMEHQKLCEVVSFADKMLRLPVFEMVSVYLPLFASTFIKWSTYLLVINLPYQYPLFSAVCCVFPGNHHSIWFKGKGISLGDFSQSEDRVVASSPINIISIVCVNMLFSFTKNSPKFLINASPISCLKTEFSSIFCFSSFSTYLFAQSLQIHSFQKDLEAFPVSKDEGVKVIYFYNNNAFTYKYDVDGSSLSFLGVSLYASLVMFMLELQGESKGLSIGGLAVINKSMSLTVSSLLSHLTVLLLFSLNRTVKEDF</sequence>
<gene>
    <name evidence="2" type="ORF">pdam_00014522</name>
</gene>
<dbReference type="EMBL" id="RCHS01000124">
    <property type="protein sequence ID" value="RMX60696.1"/>
    <property type="molecule type" value="Genomic_DNA"/>
</dbReference>
<keyword evidence="1" id="KW-0472">Membrane</keyword>
<accession>A0A3M6V439</accession>
<feature type="transmembrane region" description="Helical" evidence="1">
    <location>
        <begin position="338"/>
        <end position="355"/>
    </location>
</feature>
<evidence type="ECO:0000313" key="2">
    <source>
        <dbReference type="EMBL" id="RMX60696.1"/>
    </source>
</evidence>
<evidence type="ECO:0000313" key="3">
    <source>
        <dbReference type="Proteomes" id="UP000275408"/>
    </source>
</evidence>
<protein>
    <recommendedName>
        <fullName evidence="4">Gustatory receptor</fullName>
    </recommendedName>
</protein>
<dbReference type="AlphaFoldDB" id="A0A3M6V439"/>
<evidence type="ECO:0008006" key="4">
    <source>
        <dbReference type="Google" id="ProtNLM"/>
    </source>
</evidence>
<dbReference type="Proteomes" id="UP000275408">
    <property type="component" value="Unassembled WGS sequence"/>
</dbReference>
<name>A0A3M6V439_POCDA</name>
<keyword evidence="1" id="KW-0812">Transmembrane</keyword>
<organism evidence="2 3">
    <name type="scientific">Pocillopora damicornis</name>
    <name type="common">Cauliflower coral</name>
    <name type="synonym">Millepora damicornis</name>
    <dbReference type="NCBI Taxonomy" id="46731"/>
    <lineage>
        <taxon>Eukaryota</taxon>
        <taxon>Metazoa</taxon>
        <taxon>Cnidaria</taxon>
        <taxon>Anthozoa</taxon>
        <taxon>Hexacorallia</taxon>
        <taxon>Scleractinia</taxon>
        <taxon>Astrocoeniina</taxon>
        <taxon>Pocilloporidae</taxon>
        <taxon>Pocillopora</taxon>
    </lineage>
</organism>
<feature type="transmembrane region" description="Helical" evidence="1">
    <location>
        <begin position="175"/>
        <end position="196"/>
    </location>
</feature>
<dbReference type="OrthoDB" id="5971935at2759"/>
<feature type="transmembrane region" description="Helical" evidence="1">
    <location>
        <begin position="238"/>
        <end position="258"/>
    </location>
</feature>
<keyword evidence="3" id="KW-1185">Reference proteome</keyword>
<feature type="transmembrane region" description="Helical" evidence="1">
    <location>
        <begin position="64"/>
        <end position="86"/>
    </location>
</feature>
<reference evidence="2 3" key="1">
    <citation type="journal article" date="2018" name="Sci. Rep.">
        <title>Comparative analysis of the Pocillopora damicornis genome highlights role of immune system in coral evolution.</title>
        <authorList>
            <person name="Cunning R."/>
            <person name="Bay R.A."/>
            <person name="Gillette P."/>
            <person name="Baker A.C."/>
            <person name="Traylor-Knowles N."/>
        </authorList>
    </citation>
    <scope>NUCLEOTIDE SEQUENCE [LARGE SCALE GENOMIC DNA]</scope>
    <source>
        <strain evidence="2">RSMAS</strain>
        <tissue evidence="2">Whole animal</tissue>
    </source>
</reference>
<comment type="caution">
    <text evidence="2">The sequence shown here is derived from an EMBL/GenBank/DDBJ whole genome shotgun (WGS) entry which is preliminary data.</text>
</comment>